<dbReference type="EMBL" id="JXSL01000019">
    <property type="protein sequence ID" value="KIM00367.1"/>
    <property type="molecule type" value="Genomic_DNA"/>
</dbReference>
<dbReference type="Gene3D" id="3.40.1090.10">
    <property type="entry name" value="Cytosolic phospholipase A2 catalytic domain"/>
    <property type="match status" value="1"/>
</dbReference>
<evidence type="ECO:0000259" key="3">
    <source>
        <dbReference type="Pfam" id="PF01734"/>
    </source>
</evidence>
<keyword evidence="5" id="KW-1185">Reference proteome</keyword>
<keyword evidence="1" id="KW-0443">Lipid metabolism</keyword>
<dbReference type="AlphaFoldDB" id="A0A0C2V5M1"/>
<gene>
    <name evidence="4" type="ORF">CCC_01522</name>
</gene>
<protein>
    <recommendedName>
        <fullName evidence="3">PNPLA domain-containing protein</fullName>
    </recommendedName>
</protein>
<feature type="domain" description="PNPLA" evidence="3">
    <location>
        <begin position="8"/>
        <end position="224"/>
    </location>
</feature>
<evidence type="ECO:0000256" key="1">
    <source>
        <dbReference type="ARBA" id="ARBA00023098"/>
    </source>
</evidence>
<dbReference type="STRING" id="272627.CCC_01522"/>
<proteinExistence type="predicted"/>
<dbReference type="InterPro" id="IPR002641">
    <property type="entry name" value="PNPLA_dom"/>
</dbReference>
<evidence type="ECO:0000256" key="2">
    <source>
        <dbReference type="SAM" id="MobiDB-lite"/>
    </source>
</evidence>
<accession>A0A0C2V5M1</accession>
<dbReference type="Pfam" id="PF01734">
    <property type="entry name" value="Patatin"/>
    <property type="match status" value="1"/>
</dbReference>
<dbReference type="InterPro" id="IPR016035">
    <property type="entry name" value="Acyl_Trfase/lysoPLipase"/>
</dbReference>
<dbReference type="SUPFAM" id="SSF52151">
    <property type="entry name" value="FabD/lysophospholipase-like"/>
    <property type="match status" value="1"/>
</dbReference>
<dbReference type="OrthoDB" id="7805480at2"/>
<sequence length="373" mass="41506">MHKHKMALVLGGGAPNFTLMTGALLAFDEAGVKFDVISATGGGGGVALSYLAPKGMSRQDSLRNSVNFGVSDAIYKYIPMNYKVFMKGSKIAAAYRWLLSKMPGYNLIMNQFNMTKRQKFYSDLIQMVWALFTPSTVNFFSKGLCANAPFIMEMVDFEALKTVEEDVYLNAYNLTDHKMAIFGKDILDYEHFGATLAYPFIYPPAKVDGKLYLEGAAEDAFNFQGLLEHDEGIRTVVVFDAFGNEGYIQDPPNLWQAWGQNLILPLISLTRHDLAFFEHMLDDWNESHPARQDVELIKVTFPIPPEWLPTALDWSRSNLERMFELGYETGKKFVAEKGVRLGATLPPKPTPAKGRGGAAKKDDDAMFGGASIG</sequence>
<dbReference type="GO" id="GO:0006629">
    <property type="term" value="P:lipid metabolic process"/>
    <property type="evidence" value="ECO:0007669"/>
    <property type="project" value="UniProtKB-KW"/>
</dbReference>
<reference evidence="4 5" key="1">
    <citation type="submission" date="2015-01" db="EMBL/GenBank/DDBJ databases">
        <title>Genome Sequence of Magnetospirillum magnetotacticum Strain MS-1.</title>
        <authorList>
            <person name="Marinov G.K."/>
            <person name="Smalley M.D."/>
            <person name="DeSalvo G."/>
        </authorList>
    </citation>
    <scope>NUCLEOTIDE SEQUENCE [LARGE SCALE GENOMIC DNA]</scope>
    <source>
        <strain evidence="4 5">MS-1</strain>
    </source>
</reference>
<comment type="caution">
    <text evidence="4">The sequence shown here is derived from an EMBL/GenBank/DDBJ whole genome shotgun (WGS) entry which is preliminary data.</text>
</comment>
<evidence type="ECO:0000313" key="5">
    <source>
        <dbReference type="Proteomes" id="UP000031971"/>
    </source>
</evidence>
<organism evidence="4 5">
    <name type="scientific">Paramagnetospirillum magnetotacticum MS-1</name>
    <dbReference type="NCBI Taxonomy" id="272627"/>
    <lineage>
        <taxon>Bacteria</taxon>
        <taxon>Pseudomonadati</taxon>
        <taxon>Pseudomonadota</taxon>
        <taxon>Alphaproteobacteria</taxon>
        <taxon>Rhodospirillales</taxon>
        <taxon>Magnetospirillaceae</taxon>
        <taxon>Paramagnetospirillum</taxon>
    </lineage>
</organism>
<evidence type="ECO:0000313" key="4">
    <source>
        <dbReference type="EMBL" id="KIM00367.1"/>
    </source>
</evidence>
<name>A0A0C2V5M1_PARME</name>
<dbReference type="RefSeq" id="WP_041039591.1">
    <property type="nucleotide sequence ID" value="NZ_JXSL01000019.1"/>
</dbReference>
<dbReference type="Proteomes" id="UP000031971">
    <property type="component" value="Unassembled WGS sequence"/>
</dbReference>
<feature type="region of interest" description="Disordered" evidence="2">
    <location>
        <begin position="344"/>
        <end position="373"/>
    </location>
</feature>